<evidence type="ECO:0008006" key="4">
    <source>
        <dbReference type="Google" id="ProtNLM"/>
    </source>
</evidence>
<feature type="transmembrane region" description="Helical" evidence="1">
    <location>
        <begin position="30"/>
        <end position="48"/>
    </location>
</feature>
<keyword evidence="3" id="KW-1185">Reference proteome</keyword>
<sequence length="278" mass="30516">MDDDRASAVRRYFTISPMPPVARRTDNERVMLLFGGALCLVGIVLLVASTMLGVVLTVTGLVLAGLAWQRIKDTEDRNRVEQSDYVAAMRAAEPKPDDQQMDAWLEASLRRAIDVGWREMGIKSLGGIGSAELQIVGIPRFSSGLTGRIGADGRLRLNGYEVTVFYLTDRKLCVFQAMLNVASGGLRNATTHEFYRQHISTLATERSVVAFPVTRAAEHHAEPLAVPTRRVEIGASTGTISTDIGTYDGLDWMARPGLQAVEEIRRQLDWSAGRDLAD</sequence>
<dbReference type="EMBL" id="BAAAUV010000006">
    <property type="protein sequence ID" value="GAA3210608.1"/>
    <property type="molecule type" value="Genomic_DNA"/>
</dbReference>
<evidence type="ECO:0000313" key="2">
    <source>
        <dbReference type="EMBL" id="GAA3210608.1"/>
    </source>
</evidence>
<name>A0ABP6Q8M4_9ACTN</name>
<proteinExistence type="predicted"/>
<organism evidence="2 3">
    <name type="scientific">Actinocorallia longicatena</name>
    <dbReference type="NCBI Taxonomy" id="111803"/>
    <lineage>
        <taxon>Bacteria</taxon>
        <taxon>Bacillati</taxon>
        <taxon>Actinomycetota</taxon>
        <taxon>Actinomycetes</taxon>
        <taxon>Streptosporangiales</taxon>
        <taxon>Thermomonosporaceae</taxon>
        <taxon>Actinocorallia</taxon>
    </lineage>
</organism>
<evidence type="ECO:0000256" key="1">
    <source>
        <dbReference type="SAM" id="Phobius"/>
    </source>
</evidence>
<gene>
    <name evidence="2" type="ORF">GCM10010468_28680</name>
</gene>
<keyword evidence="1" id="KW-0812">Transmembrane</keyword>
<keyword evidence="1" id="KW-1133">Transmembrane helix</keyword>
<reference evidence="3" key="1">
    <citation type="journal article" date="2019" name="Int. J. Syst. Evol. Microbiol.">
        <title>The Global Catalogue of Microorganisms (GCM) 10K type strain sequencing project: providing services to taxonomists for standard genome sequencing and annotation.</title>
        <authorList>
            <consortium name="The Broad Institute Genomics Platform"/>
            <consortium name="The Broad Institute Genome Sequencing Center for Infectious Disease"/>
            <person name="Wu L."/>
            <person name="Ma J."/>
        </authorList>
    </citation>
    <scope>NUCLEOTIDE SEQUENCE [LARGE SCALE GENOMIC DNA]</scope>
    <source>
        <strain evidence="3">JCM 9377</strain>
    </source>
</reference>
<accession>A0ABP6Q8M4</accession>
<evidence type="ECO:0000313" key="3">
    <source>
        <dbReference type="Proteomes" id="UP001501237"/>
    </source>
</evidence>
<protein>
    <recommendedName>
        <fullName evidence="4">DUF3137 domain-containing protein</fullName>
    </recommendedName>
</protein>
<comment type="caution">
    <text evidence="2">The sequence shown here is derived from an EMBL/GenBank/DDBJ whole genome shotgun (WGS) entry which is preliminary data.</text>
</comment>
<keyword evidence="1" id="KW-0472">Membrane</keyword>
<dbReference type="RefSeq" id="WP_344827748.1">
    <property type="nucleotide sequence ID" value="NZ_BAAAUV010000006.1"/>
</dbReference>
<dbReference type="Proteomes" id="UP001501237">
    <property type="component" value="Unassembled WGS sequence"/>
</dbReference>